<feature type="transmembrane region" description="Helical" evidence="7">
    <location>
        <begin position="455"/>
        <end position="475"/>
    </location>
</feature>
<organism evidence="9 10">
    <name type="scientific">Virgisporangium ochraceum</name>
    <dbReference type="NCBI Taxonomy" id="65505"/>
    <lineage>
        <taxon>Bacteria</taxon>
        <taxon>Bacillati</taxon>
        <taxon>Actinomycetota</taxon>
        <taxon>Actinomycetes</taxon>
        <taxon>Micromonosporales</taxon>
        <taxon>Micromonosporaceae</taxon>
        <taxon>Virgisporangium</taxon>
    </lineage>
</organism>
<keyword evidence="4 7" id="KW-1133">Transmembrane helix</keyword>
<keyword evidence="3 7" id="KW-0812">Transmembrane</keyword>
<dbReference type="Proteomes" id="UP000635606">
    <property type="component" value="Unassembled WGS sequence"/>
</dbReference>
<evidence type="ECO:0000256" key="4">
    <source>
        <dbReference type="ARBA" id="ARBA00022989"/>
    </source>
</evidence>
<evidence type="ECO:0000313" key="10">
    <source>
        <dbReference type="Proteomes" id="UP000635606"/>
    </source>
</evidence>
<dbReference type="Pfam" id="PF02687">
    <property type="entry name" value="FtsX"/>
    <property type="match status" value="2"/>
</dbReference>
<feature type="transmembrane region" description="Helical" evidence="7">
    <location>
        <begin position="755"/>
        <end position="781"/>
    </location>
</feature>
<feature type="transmembrane region" description="Helical" evidence="7">
    <location>
        <begin position="285"/>
        <end position="307"/>
    </location>
</feature>
<dbReference type="InterPro" id="IPR050250">
    <property type="entry name" value="Macrolide_Exporter_MacB"/>
</dbReference>
<evidence type="ECO:0000256" key="5">
    <source>
        <dbReference type="ARBA" id="ARBA00023136"/>
    </source>
</evidence>
<dbReference type="AlphaFoldDB" id="A0A8J3ZLT7"/>
<evidence type="ECO:0000256" key="1">
    <source>
        <dbReference type="ARBA" id="ARBA00004651"/>
    </source>
</evidence>
<feature type="domain" description="ABC3 transporter permease C-terminal" evidence="8">
    <location>
        <begin position="236"/>
        <end position="354"/>
    </location>
</feature>
<dbReference type="GO" id="GO:0005886">
    <property type="term" value="C:plasma membrane"/>
    <property type="evidence" value="ECO:0007669"/>
    <property type="project" value="UniProtKB-SubCell"/>
</dbReference>
<dbReference type="RefSeq" id="WP_203925146.1">
    <property type="nucleotide sequence ID" value="NZ_BOPH01000001.1"/>
</dbReference>
<feature type="transmembrane region" description="Helical" evidence="7">
    <location>
        <begin position="372"/>
        <end position="390"/>
    </location>
</feature>
<evidence type="ECO:0000256" key="7">
    <source>
        <dbReference type="SAM" id="Phobius"/>
    </source>
</evidence>
<keyword evidence="10" id="KW-1185">Reference proteome</keyword>
<feature type="transmembrane region" description="Helical" evidence="7">
    <location>
        <begin position="327"/>
        <end position="351"/>
    </location>
</feature>
<proteinExistence type="inferred from homology"/>
<dbReference type="GO" id="GO:0022857">
    <property type="term" value="F:transmembrane transporter activity"/>
    <property type="evidence" value="ECO:0007669"/>
    <property type="project" value="TreeGrafter"/>
</dbReference>
<dbReference type="PANTHER" id="PTHR30572:SF4">
    <property type="entry name" value="ABC TRANSPORTER PERMEASE YTRF"/>
    <property type="match status" value="1"/>
</dbReference>
<evidence type="ECO:0000259" key="8">
    <source>
        <dbReference type="Pfam" id="PF02687"/>
    </source>
</evidence>
<comment type="subcellular location">
    <subcellularLocation>
        <location evidence="1">Cell membrane</location>
        <topology evidence="1">Multi-pass membrane protein</topology>
    </subcellularLocation>
</comment>
<dbReference type="PANTHER" id="PTHR30572">
    <property type="entry name" value="MEMBRANE COMPONENT OF TRANSPORTER-RELATED"/>
    <property type="match status" value="1"/>
</dbReference>
<evidence type="ECO:0000256" key="6">
    <source>
        <dbReference type="ARBA" id="ARBA00038076"/>
    </source>
</evidence>
<evidence type="ECO:0000313" key="9">
    <source>
        <dbReference type="EMBL" id="GIJ65133.1"/>
    </source>
</evidence>
<feature type="domain" description="ABC3 transporter permease C-terminal" evidence="8">
    <location>
        <begin position="669"/>
        <end position="778"/>
    </location>
</feature>
<name>A0A8J3ZLT7_9ACTN</name>
<keyword evidence="2" id="KW-1003">Cell membrane</keyword>
<dbReference type="EMBL" id="BOPH01000001">
    <property type="protein sequence ID" value="GIJ65133.1"/>
    <property type="molecule type" value="Genomic_DNA"/>
</dbReference>
<evidence type="ECO:0000256" key="3">
    <source>
        <dbReference type="ARBA" id="ARBA00022692"/>
    </source>
</evidence>
<dbReference type="InterPro" id="IPR003838">
    <property type="entry name" value="ABC3_permease_C"/>
</dbReference>
<feature type="transmembrane region" description="Helical" evidence="7">
    <location>
        <begin position="231"/>
        <end position="257"/>
    </location>
</feature>
<comment type="caution">
    <text evidence="9">The sequence shown here is derived from an EMBL/GenBank/DDBJ whole genome shotgun (WGS) entry which is preliminary data.</text>
</comment>
<accession>A0A8J3ZLT7</accession>
<sequence>MLTLASLRSRWAGLVAPVVGLAIGVALVAATGLVLYGTATAHVRAPERFAHAAGVAVPLDEVTVETEHGHRSRPLAVPRGLSAEHLAALGPGVVDRWAYAELPNGGRGQVGRPWPVARFSTHRLVAGRGPASDGEVVVWAGGATVGERVTVLTLDGPRPYTVTGVLAPARFERALFFTDAEAARLHPRVDALVLPVSVHAPPGVEVRSGQRLRALDPDARDDAEALVAANAFLGTAGGIAVFVSGFVVASGFAYAVARRRRELALLRAVGATPGQVRRLVVGEGLAVGTLACVAGCLLGRPVALVLARLLRDNGFAPDWFVVPHTRLPLVLAVVVGLLAALAGVLPASWRAGRTRPVEALRESTVDGRGMPLTRWVCGLAALAGGVYVLWAPVLTEPAAALKRKGYVPGVMLLVVAFAVLAPALVSPAARLLGWPLRGVAGLLTRETAIAATRRTAATAAPVLLTVGLAACLLGVTSTIDHAKAAESVPRTGFLVVPAGTPGLDRALVDRLRAFPGVAVSASYPTALYDLEDGVALLERQAQAVDPGALAGLPVLAGSLADLRDDTVVVDTEWNRRVGERVHVWRGDGSPVTLRVAAVVRPGVGGNGAYVTRAHVAGPLASRALVRPQPGTAPEAVAAALRAAVTGHGADLLAPGPGRGSRVTAAGMWVVVGIAVVYAALSIVGTVLMAGRERRRELALLRLAGATPGQVIRVVTVDAVFVTALGVLLAAAAAVLTLGGLWVALFRLTGSVQAVAVPGGVAAVAAMAAALVVATSLLAAGVQQAVPRPGRPRDRSMAPTLPF</sequence>
<reference evidence="9" key="1">
    <citation type="submission" date="2021-01" db="EMBL/GenBank/DDBJ databases">
        <title>Whole genome shotgun sequence of Virgisporangium ochraceum NBRC 16418.</title>
        <authorList>
            <person name="Komaki H."/>
            <person name="Tamura T."/>
        </authorList>
    </citation>
    <scope>NUCLEOTIDE SEQUENCE</scope>
    <source>
        <strain evidence="9">NBRC 16418</strain>
    </source>
</reference>
<comment type="similarity">
    <text evidence="6">Belongs to the ABC-4 integral membrane protein family.</text>
</comment>
<gene>
    <name evidence="9" type="ORF">Voc01_000500</name>
</gene>
<evidence type="ECO:0000256" key="2">
    <source>
        <dbReference type="ARBA" id="ARBA00022475"/>
    </source>
</evidence>
<feature type="transmembrane region" description="Helical" evidence="7">
    <location>
        <begin position="410"/>
        <end position="434"/>
    </location>
</feature>
<feature type="transmembrane region" description="Helical" evidence="7">
    <location>
        <begin position="665"/>
        <end position="689"/>
    </location>
</feature>
<keyword evidence="5 7" id="KW-0472">Membrane</keyword>
<protein>
    <recommendedName>
        <fullName evidence="8">ABC3 transporter permease C-terminal domain-containing protein</fullName>
    </recommendedName>
</protein>
<feature type="transmembrane region" description="Helical" evidence="7">
    <location>
        <begin position="12"/>
        <end position="36"/>
    </location>
</feature>
<feature type="transmembrane region" description="Helical" evidence="7">
    <location>
        <begin position="710"/>
        <end position="743"/>
    </location>
</feature>